<evidence type="ECO:0000313" key="3">
    <source>
        <dbReference type="Proteomes" id="UP000637632"/>
    </source>
</evidence>
<evidence type="ECO:0000313" key="2">
    <source>
        <dbReference type="EMBL" id="MBC3810137.1"/>
    </source>
</evidence>
<proteinExistence type="predicted"/>
<reference evidence="2 3" key="1">
    <citation type="submission" date="2020-08" db="EMBL/GenBank/DDBJ databases">
        <title>Novel species isolated from subtropical streams in China.</title>
        <authorList>
            <person name="Lu H."/>
        </authorList>
    </citation>
    <scope>NUCLEOTIDE SEQUENCE [LARGE SCALE GENOMIC DNA]</scope>
    <source>
        <strain evidence="2 3">CCTCC AB 2015119</strain>
    </source>
</reference>
<evidence type="ECO:0008006" key="4">
    <source>
        <dbReference type="Google" id="ProtNLM"/>
    </source>
</evidence>
<feature type="chain" id="PRO_5047013250" description="TonB C-terminal domain-containing protein" evidence="1">
    <location>
        <begin position="25"/>
        <end position="169"/>
    </location>
</feature>
<comment type="caution">
    <text evidence="2">The sequence shown here is derived from an EMBL/GenBank/DDBJ whole genome shotgun (WGS) entry which is preliminary data.</text>
</comment>
<evidence type="ECO:0000256" key="1">
    <source>
        <dbReference type="SAM" id="SignalP"/>
    </source>
</evidence>
<dbReference type="RefSeq" id="WP_190476916.1">
    <property type="nucleotide sequence ID" value="NZ_JACOFT010000001.1"/>
</dbReference>
<sequence length="169" mass="18838">MSHNSRHAIFALLPMLLASSLGLAQEVKPQYSIKDEVRTGSNIRRDQVTGSKIAMNLPFEKLAAADRAQLNSLYEHIAEGDEPPFPLKGLQIIYDPLREVNNKLYDRGQLSMFATVDAEGAVQEVKLLQSPSPEMTRFAANLLYLIRFKPAKCGGKACVMDFPVRLSFE</sequence>
<keyword evidence="3" id="KW-1185">Reference proteome</keyword>
<feature type="signal peptide" evidence="1">
    <location>
        <begin position="1"/>
        <end position="24"/>
    </location>
</feature>
<organism evidence="2 3">
    <name type="scientific">Undibacterium aquatile</name>
    <dbReference type="NCBI Taxonomy" id="1537398"/>
    <lineage>
        <taxon>Bacteria</taxon>
        <taxon>Pseudomonadati</taxon>
        <taxon>Pseudomonadota</taxon>
        <taxon>Betaproteobacteria</taxon>
        <taxon>Burkholderiales</taxon>
        <taxon>Oxalobacteraceae</taxon>
        <taxon>Undibacterium</taxon>
    </lineage>
</organism>
<accession>A0ABR6XB79</accession>
<dbReference type="SUPFAM" id="SSF74653">
    <property type="entry name" value="TolA/TonB C-terminal domain"/>
    <property type="match status" value="1"/>
</dbReference>
<name>A0ABR6XB79_9BURK</name>
<dbReference type="Proteomes" id="UP000637632">
    <property type="component" value="Unassembled WGS sequence"/>
</dbReference>
<dbReference type="Gene3D" id="3.30.1150.10">
    <property type="match status" value="1"/>
</dbReference>
<gene>
    <name evidence="2" type="ORF">H8K26_01670</name>
</gene>
<dbReference type="EMBL" id="JACOFT010000001">
    <property type="protein sequence ID" value="MBC3810137.1"/>
    <property type="molecule type" value="Genomic_DNA"/>
</dbReference>
<keyword evidence="1" id="KW-0732">Signal</keyword>
<protein>
    <recommendedName>
        <fullName evidence="4">TonB C-terminal domain-containing protein</fullName>
    </recommendedName>
</protein>